<dbReference type="Pfam" id="PF04616">
    <property type="entry name" value="Glyco_hydro_43"/>
    <property type="match status" value="1"/>
</dbReference>
<dbReference type="CDD" id="cd04084">
    <property type="entry name" value="CBM6_xylanase-like"/>
    <property type="match status" value="1"/>
</dbReference>
<dbReference type="OrthoDB" id="9803461at2"/>
<dbReference type="CDD" id="cd18620">
    <property type="entry name" value="GH43_XylA-like"/>
    <property type="match status" value="1"/>
</dbReference>
<dbReference type="InterPro" id="IPR023296">
    <property type="entry name" value="Glyco_hydro_beta-prop_sf"/>
</dbReference>
<dbReference type="Gene3D" id="2.115.10.20">
    <property type="entry name" value="Glycosyl hydrolase domain, family 43"/>
    <property type="match status" value="1"/>
</dbReference>
<dbReference type="EMBL" id="FXSZ01000007">
    <property type="protein sequence ID" value="SMO71994.1"/>
    <property type="molecule type" value="Genomic_DNA"/>
</dbReference>
<comment type="similarity">
    <text evidence="1 7">Belongs to the glycosyl hydrolase 43 family.</text>
</comment>
<dbReference type="InterPro" id="IPR008979">
    <property type="entry name" value="Galactose-bd-like_sf"/>
</dbReference>
<proteinExistence type="inferred from homology"/>
<dbReference type="Proteomes" id="UP000315971">
    <property type="component" value="Unassembled WGS sequence"/>
</dbReference>
<dbReference type="GO" id="GO:0030246">
    <property type="term" value="F:carbohydrate binding"/>
    <property type="evidence" value="ECO:0007669"/>
    <property type="project" value="InterPro"/>
</dbReference>
<evidence type="ECO:0000259" key="9">
    <source>
        <dbReference type="Pfam" id="PF03422"/>
    </source>
</evidence>
<evidence type="ECO:0000256" key="7">
    <source>
        <dbReference type="RuleBase" id="RU361187"/>
    </source>
</evidence>
<protein>
    <submittedName>
        <fullName evidence="10">Carbohydrate binding module (Family 6)</fullName>
    </submittedName>
</protein>
<keyword evidence="8" id="KW-0732">Signal</keyword>
<dbReference type="InterPro" id="IPR052176">
    <property type="entry name" value="Glycosyl_Hydrlase_43_Enz"/>
</dbReference>
<evidence type="ECO:0000256" key="1">
    <source>
        <dbReference type="ARBA" id="ARBA00009865"/>
    </source>
</evidence>
<feature type="signal peptide" evidence="8">
    <location>
        <begin position="1"/>
        <end position="29"/>
    </location>
</feature>
<name>A0A521DJS4_9SPHI</name>
<keyword evidence="4" id="KW-0119">Carbohydrate metabolism</keyword>
<evidence type="ECO:0000256" key="2">
    <source>
        <dbReference type="ARBA" id="ARBA00022651"/>
    </source>
</evidence>
<keyword evidence="3 7" id="KW-0378">Hydrolase</keyword>
<dbReference type="PANTHER" id="PTHR43772">
    <property type="entry name" value="ENDO-1,4-BETA-XYLANASE"/>
    <property type="match status" value="1"/>
</dbReference>
<dbReference type="GO" id="GO:0004553">
    <property type="term" value="F:hydrolase activity, hydrolyzing O-glycosyl compounds"/>
    <property type="evidence" value="ECO:0007669"/>
    <property type="project" value="InterPro"/>
</dbReference>
<feature type="chain" id="PRO_5021793624" evidence="8">
    <location>
        <begin position="30"/>
        <end position="456"/>
    </location>
</feature>
<keyword evidence="5 7" id="KW-0326">Glycosidase</keyword>
<evidence type="ECO:0000313" key="11">
    <source>
        <dbReference type="Proteomes" id="UP000315971"/>
    </source>
</evidence>
<evidence type="ECO:0000313" key="10">
    <source>
        <dbReference type="EMBL" id="SMO71994.1"/>
    </source>
</evidence>
<dbReference type="InterPro" id="IPR005084">
    <property type="entry name" value="CBM6"/>
</dbReference>
<evidence type="ECO:0000256" key="5">
    <source>
        <dbReference type="ARBA" id="ARBA00023295"/>
    </source>
</evidence>
<dbReference type="SUPFAM" id="SSF49785">
    <property type="entry name" value="Galactose-binding domain-like"/>
    <property type="match status" value="1"/>
</dbReference>
<evidence type="ECO:0000256" key="3">
    <source>
        <dbReference type="ARBA" id="ARBA00022801"/>
    </source>
</evidence>
<keyword evidence="2" id="KW-0858">Xylan degradation</keyword>
<keyword evidence="11" id="KW-1185">Reference proteome</keyword>
<keyword evidence="2" id="KW-0624">Polysaccharide degradation</keyword>
<evidence type="ECO:0000256" key="8">
    <source>
        <dbReference type="SAM" id="SignalP"/>
    </source>
</evidence>
<feature type="domain" description="CBM6" evidence="9">
    <location>
        <begin position="330"/>
        <end position="455"/>
    </location>
</feature>
<evidence type="ECO:0000256" key="4">
    <source>
        <dbReference type="ARBA" id="ARBA00023277"/>
    </source>
</evidence>
<dbReference type="GO" id="GO:0045493">
    <property type="term" value="P:xylan catabolic process"/>
    <property type="evidence" value="ECO:0007669"/>
    <property type="project" value="UniProtKB-KW"/>
</dbReference>
<dbReference type="Pfam" id="PF03422">
    <property type="entry name" value="CBM_6"/>
    <property type="match status" value="1"/>
</dbReference>
<dbReference type="AlphaFoldDB" id="A0A521DJS4"/>
<evidence type="ECO:0000256" key="6">
    <source>
        <dbReference type="PIRSR" id="PIRSR606710-2"/>
    </source>
</evidence>
<dbReference type="PANTHER" id="PTHR43772:SF2">
    <property type="entry name" value="PUTATIVE (AFU_ORTHOLOGUE AFUA_2G04480)-RELATED"/>
    <property type="match status" value="1"/>
</dbReference>
<accession>A0A521DJS4</accession>
<sequence length="456" mass="51119">MKKEYRLIVKLCHSLLFITACLTSSVVFSQNPIVPPGVYIADPEAHVGKDGHLYVYGSLDESNGYWCSHRHFILSSLDLKTWNIETNAFSSKGKNDEVPYTNELLFAPDCVTKGDSSYLYYCMPSGTFTEGVAAASSPLGPFENGTHLKGVYQIDPAVLLDDDGQAYFYWGQTAPKVAKLKPNMREIDTTTITNCLAGNYEDNYFNEGASIRKIGKLYYLIYAYGGRHNTRYQCTSLAYATSTSPMGPFQFRGVIIDNYGSNPVIENNHGSIQKFNGQWYVFYHRPSAGLKQFRKACIEPIKIEKDGSIREVEMSSQGASGPLPANMQIQAEWACQMSGNVRSQDFQSDNLWFGKLANLKNGDTAVYKYIQFGKATKNFVCKTLGGHGNGSVQVWVNDGRKKRMVADCEIKAYNKEDSYQIVSATLNESVEGKQAVTLLFKGFSEMPLDFDWFYFY</sequence>
<gene>
    <name evidence="10" type="ORF">SAMN06265350_10762</name>
</gene>
<organism evidence="10 11">
    <name type="scientific">Solitalea koreensis</name>
    <dbReference type="NCBI Taxonomy" id="543615"/>
    <lineage>
        <taxon>Bacteria</taxon>
        <taxon>Pseudomonadati</taxon>
        <taxon>Bacteroidota</taxon>
        <taxon>Sphingobacteriia</taxon>
        <taxon>Sphingobacteriales</taxon>
        <taxon>Sphingobacteriaceae</taxon>
        <taxon>Solitalea</taxon>
    </lineage>
</organism>
<dbReference type="SUPFAM" id="SSF75005">
    <property type="entry name" value="Arabinanase/levansucrase/invertase"/>
    <property type="match status" value="1"/>
</dbReference>
<feature type="site" description="Important for catalytic activity, responsible for pKa modulation of the active site Glu and correct orientation of both the proton donor and substrate" evidence="6">
    <location>
        <position position="155"/>
    </location>
</feature>
<dbReference type="Gene3D" id="2.60.120.260">
    <property type="entry name" value="Galactose-binding domain-like"/>
    <property type="match status" value="1"/>
</dbReference>
<dbReference type="RefSeq" id="WP_142604253.1">
    <property type="nucleotide sequence ID" value="NZ_FXSZ01000007.1"/>
</dbReference>
<dbReference type="InterPro" id="IPR006710">
    <property type="entry name" value="Glyco_hydro_43"/>
</dbReference>
<dbReference type="PROSITE" id="PS51257">
    <property type="entry name" value="PROKAR_LIPOPROTEIN"/>
    <property type="match status" value="1"/>
</dbReference>
<reference evidence="10 11" key="1">
    <citation type="submission" date="2017-05" db="EMBL/GenBank/DDBJ databases">
        <authorList>
            <person name="Varghese N."/>
            <person name="Submissions S."/>
        </authorList>
    </citation>
    <scope>NUCLEOTIDE SEQUENCE [LARGE SCALE GENOMIC DNA]</scope>
    <source>
        <strain evidence="10 11">DSM 21342</strain>
    </source>
</reference>